<name>A0A841I0C3_9DEIO</name>
<dbReference type="RefSeq" id="WP_183986823.1">
    <property type="nucleotide sequence ID" value="NZ_JACHHG010000006.1"/>
</dbReference>
<dbReference type="InterPro" id="IPR012292">
    <property type="entry name" value="Globin/Proto"/>
</dbReference>
<dbReference type="SUPFAM" id="SSF46458">
    <property type="entry name" value="Globin-like"/>
    <property type="match status" value="1"/>
</dbReference>
<protein>
    <submittedName>
        <fullName evidence="6">Hemoglobin</fullName>
    </submittedName>
</protein>
<organism evidence="6 7">
    <name type="scientific">Deinobacterium chartae</name>
    <dbReference type="NCBI Taxonomy" id="521158"/>
    <lineage>
        <taxon>Bacteria</taxon>
        <taxon>Thermotogati</taxon>
        <taxon>Deinococcota</taxon>
        <taxon>Deinococci</taxon>
        <taxon>Deinococcales</taxon>
        <taxon>Deinococcaceae</taxon>
        <taxon>Deinobacterium</taxon>
    </lineage>
</organism>
<dbReference type="Proteomes" id="UP000569951">
    <property type="component" value="Unassembled WGS sequence"/>
</dbReference>
<sequence length="130" mass="14963">MQLQPIEYATLYDRIGAVRLRRLLEDFYARVALNPDIAPLFPEDLSETIDRQEAFMTGFFGGPPLYFERYGHPRLRMRHMRFPIGQTQARAWLACMHAALEASDLEPDLQREVYAALARTAVHMINQPGA</sequence>
<evidence type="ECO:0000313" key="6">
    <source>
        <dbReference type="EMBL" id="MBB6098414.1"/>
    </source>
</evidence>
<dbReference type="GO" id="GO:0005344">
    <property type="term" value="F:oxygen carrier activity"/>
    <property type="evidence" value="ECO:0007669"/>
    <property type="project" value="InterPro"/>
</dbReference>
<dbReference type="InterPro" id="IPR044203">
    <property type="entry name" value="GlbO/GLB3-like"/>
</dbReference>
<dbReference type="EMBL" id="JACHHG010000006">
    <property type="protein sequence ID" value="MBB6098414.1"/>
    <property type="molecule type" value="Genomic_DNA"/>
</dbReference>
<keyword evidence="2" id="KW-0349">Heme</keyword>
<accession>A0A841I0C3</accession>
<dbReference type="PANTHER" id="PTHR47366">
    <property type="entry name" value="TWO-ON-TWO HEMOGLOBIN-3"/>
    <property type="match status" value="1"/>
</dbReference>
<keyword evidence="7" id="KW-1185">Reference proteome</keyword>
<evidence type="ECO:0000256" key="3">
    <source>
        <dbReference type="ARBA" id="ARBA00022723"/>
    </source>
</evidence>
<dbReference type="GO" id="GO:0046872">
    <property type="term" value="F:metal ion binding"/>
    <property type="evidence" value="ECO:0007669"/>
    <property type="project" value="UniProtKB-KW"/>
</dbReference>
<comment type="similarity">
    <text evidence="5">Belongs to the truncated hemoglobin family. Group II subfamily.</text>
</comment>
<dbReference type="InterPro" id="IPR001486">
    <property type="entry name" value="Hemoglobin_trunc"/>
</dbReference>
<keyword evidence="4" id="KW-0408">Iron</keyword>
<dbReference type="GO" id="GO:0019825">
    <property type="term" value="F:oxygen binding"/>
    <property type="evidence" value="ECO:0007669"/>
    <property type="project" value="InterPro"/>
</dbReference>
<proteinExistence type="inferred from homology"/>
<evidence type="ECO:0000256" key="5">
    <source>
        <dbReference type="ARBA" id="ARBA00034496"/>
    </source>
</evidence>
<gene>
    <name evidence="6" type="ORF">HNR42_001848</name>
</gene>
<dbReference type="Pfam" id="PF01152">
    <property type="entry name" value="Bac_globin"/>
    <property type="match status" value="1"/>
</dbReference>
<dbReference type="Gene3D" id="1.10.490.10">
    <property type="entry name" value="Globins"/>
    <property type="match status" value="1"/>
</dbReference>
<evidence type="ECO:0000256" key="4">
    <source>
        <dbReference type="ARBA" id="ARBA00023004"/>
    </source>
</evidence>
<evidence type="ECO:0000256" key="1">
    <source>
        <dbReference type="ARBA" id="ARBA00022448"/>
    </source>
</evidence>
<keyword evidence="1" id="KW-0813">Transport</keyword>
<dbReference type="PANTHER" id="PTHR47366:SF1">
    <property type="entry name" value="TWO-ON-TWO HEMOGLOBIN-3"/>
    <property type="match status" value="1"/>
</dbReference>
<evidence type="ECO:0000313" key="7">
    <source>
        <dbReference type="Proteomes" id="UP000569951"/>
    </source>
</evidence>
<keyword evidence="3" id="KW-0479">Metal-binding</keyword>
<reference evidence="6 7" key="1">
    <citation type="submission" date="2020-08" db="EMBL/GenBank/DDBJ databases">
        <title>Genomic Encyclopedia of Type Strains, Phase IV (KMG-IV): sequencing the most valuable type-strain genomes for metagenomic binning, comparative biology and taxonomic classification.</title>
        <authorList>
            <person name="Goeker M."/>
        </authorList>
    </citation>
    <scope>NUCLEOTIDE SEQUENCE [LARGE SCALE GENOMIC DNA]</scope>
    <source>
        <strain evidence="6 7">DSM 21458</strain>
    </source>
</reference>
<dbReference type="GO" id="GO:0020037">
    <property type="term" value="F:heme binding"/>
    <property type="evidence" value="ECO:0007669"/>
    <property type="project" value="InterPro"/>
</dbReference>
<evidence type="ECO:0000256" key="2">
    <source>
        <dbReference type="ARBA" id="ARBA00022617"/>
    </source>
</evidence>
<dbReference type="AlphaFoldDB" id="A0A841I0C3"/>
<comment type="caution">
    <text evidence="6">The sequence shown here is derived from an EMBL/GenBank/DDBJ whole genome shotgun (WGS) entry which is preliminary data.</text>
</comment>
<dbReference type="InterPro" id="IPR009050">
    <property type="entry name" value="Globin-like_sf"/>
</dbReference>